<protein>
    <submittedName>
        <fullName evidence="1">Uncharacterized protein</fullName>
    </submittedName>
</protein>
<gene>
    <name evidence="1" type="ORF">ABDJ85_00320</name>
</gene>
<dbReference type="Proteomes" id="UP001495147">
    <property type="component" value="Unassembled WGS sequence"/>
</dbReference>
<sequence>MNIEFDALYASTQPDLEAVSGPLFDFSALCLKKRGNFLPHGALLKKDGQLVLVSAAPNGADGHSTSVEVLPLLHDGLRQRARELGARAIGVAENVTATREGQAPATAIKVLFEHENGLTVALYLPFKKRFLRAPELGEIFAASAEAEVRAWASSAA</sequence>
<accession>A0ABV0FYX8</accession>
<name>A0ABV0FYX8_9BURK</name>
<proteinExistence type="predicted"/>
<organism evidence="1 2">
    <name type="scientific">Roseateles paludis</name>
    <dbReference type="NCBI Taxonomy" id="3145238"/>
    <lineage>
        <taxon>Bacteria</taxon>
        <taxon>Pseudomonadati</taxon>
        <taxon>Pseudomonadota</taxon>
        <taxon>Betaproteobacteria</taxon>
        <taxon>Burkholderiales</taxon>
        <taxon>Sphaerotilaceae</taxon>
        <taxon>Roseateles</taxon>
    </lineage>
</organism>
<evidence type="ECO:0000313" key="1">
    <source>
        <dbReference type="EMBL" id="MEO3689891.1"/>
    </source>
</evidence>
<evidence type="ECO:0000313" key="2">
    <source>
        <dbReference type="Proteomes" id="UP001495147"/>
    </source>
</evidence>
<reference evidence="1 2" key="1">
    <citation type="submission" date="2024-05" db="EMBL/GenBank/DDBJ databases">
        <title>Roseateles sp. DJS-2-20 16S ribosomal RNA gene Genome sequencing and assembly.</title>
        <authorList>
            <person name="Woo H."/>
        </authorList>
    </citation>
    <scope>NUCLEOTIDE SEQUENCE [LARGE SCALE GENOMIC DNA]</scope>
    <source>
        <strain evidence="1 2">DJS-2-20</strain>
    </source>
</reference>
<keyword evidence="2" id="KW-1185">Reference proteome</keyword>
<dbReference type="RefSeq" id="WP_347702732.1">
    <property type="nucleotide sequence ID" value="NZ_JBDPZD010000001.1"/>
</dbReference>
<dbReference type="EMBL" id="JBDPZD010000001">
    <property type="protein sequence ID" value="MEO3689891.1"/>
    <property type="molecule type" value="Genomic_DNA"/>
</dbReference>
<comment type="caution">
    <text evidence="1">The sequence shown here is derived from an EMBL/GenBank/DDBJ whole genome shotgun (WGS) entry which is preliminary data.</text>
</comment>